<evidence type="ECO:0000256" key="1">
    <source>
        <dbReference type="ARBA" id="ARBA00006464"/>
    </source>
</evidence>
<accession>A0ABP3R1N1</accession>
<dbReference type="PANTHER" id="PTHR30576:SF23">
    <property type="entry name" value="GLUCOSYLTRANSFERASE"/>
    <property type="match status" value="1"/>
</dbReference>
<dbReference type="Proteomes" id="UP001501588">
    <property type="component" value="Unassembled WGS sequence"/>
</dbReference>
<dbReference type="EMBL" id="BAAAFZ010000068">
    <property type="protein sequence ID" value="GAA0598850.1"/>
    <property type="molecule type" value="Genomic_DNA"/>
</dbReference>
<dbReference type="RefSeq" id="WP_343897296.1">
    <property type="nucleotide sequence ID" value="NZ_BAAAFZ010000068.1"/>
</dbReference>
<comment type="caution">
    <text evidence="4">The sequence shown here is derived from an EMBL/GenBank/DDBJ whole genome shotgun (WGS) entry which is preliminary data.</text>
</comment>
<dbReference type="InterPro" id="IPR003362">
    <property type="entry name" value="Bact_transf"/>
</dbReference>
<evidence type="ECO:0000313" key="4">
    <source>
        <dbReference type="EMBL" id="GAA0598850.1"/>
    </source>
</evidence>
<comment type="similarity">
    <text evidence="1">Belongs to the bacterial sugar transferase family.</text>
</comment>
<evidence type="ECO:0000313" key="5">
    <source>
        <dbReference type="Proteomes" id="UP001501588"/>
    </source>
</evidence>
<dbReference type="Pfam" id="PF02397">
    <property type="entry name" value="Bac_transf"/>
    <property type="match status" value="1"/>
</dbReference>
<protein>
    <submittedName>
        <fullName evidence="4">Exopolysaccharide production protein ExoY</fullName>
    </submittedName>
</protein>
<dbReference type="PANTHER" id="PTHR30576">
    <property type="entry name" value="COLANIC BIOSYNTHESIS UDP-GLUCOSE LIPID CARRIER TRANSFERASE"/>
    <property type="match status" value="1"/>
</dbReference>
<gene>
    <name evidence="4" type="primary">exoY</name>
    <name evidence="4" type="ORF">GCM10009416_41270</name>
</gene>
<evidence type="ECO:0000259" key="3">
    <source>
        <dbReference type="Pfam" id="PF02397"/>
    </source>
</evidence>
<sequence length="172" mass="18615">MDFGGAALLLLFVAPAFVLVLLLVRADGGSAFVVRRRVVGRGGREFGLLAFRAPGEADGQRLTRFGQALRWTALEELPRLLNVMRGDMSLVGPRPVTREALERSYALFGGAAAYQSVRPGLIGPCQVCGRSVLSARDRVALDTAYAQRPSLRADLTILARAVGAVRRRPEVR</sequence>
<feature type="domain" description="Bacterial sugar transferase" evidence="3">
    <location>
        <begin position="1"/>
        <end position="165"/>
    </location>
</feature>
<keyword evidence="5" id="KW-1185">Reference proteome</keyword>
<reference evidence="5" key="1">
    <citation type="journal article" date="2019" name="Int. J. Syst. Evol. Microbiol.">
        <title>The Global Catalogue of Microorganisms (GCM) 10K type strain sequencing project: providing services to taxonomists for standard genome sequencing and annotation.</title>
        <authorList>
            <consortium name="The Broad Institute Genomics Platform"/>
            <consortium name="The Broad Institute Genome Sequencing Center for Infectious Disease"/>
            <person name="Wu L."/>
            <person name="Ma J."/>
        </authorList>
    </citation>
    <scope>NUCLEOTIDE SEQUENCE [LARGE SCALE GENOMIC DNA]</scope>
    <source>
        <strain evidence="5">JCM 9933</strain>
    </source>
</reference>
<proteinExistence type="inferred from homology"/>
<keyword evidence="2" id="KW-0270">Exopolysaccharide synthesis</keyword>
<evidence type="ECO:0000256" key="2">
    <source>
        <dbReference type="ARBA" id="ARBA00023169"/>
    </source>
</evidence>
<organism evidence="4 5">
    <name type="scientific">Craurococcus roseus</name>
    <dbReference type="NCBI Taxonomy" id="77585"/>
    <lineage>
        <taxon>Bacteria</taxon>
        <taxon>Pseudomonadati</taxon>
        <taxon>Pseudomonadota</taxon>
        <taxon>Alphaproteobacteria</taxon>
        <taxon>Acetobacterales</taxon>
        <taxon>Acetobacteraceae</taxon>
        <taxon>Craurococcus</taxon>
    </lineage>
</organism>
<name>A0ABP3R1N1_9PROT</name>